<dbReference type="PANTHER" id="PTHR48020:SF40">
    <property type="entry name" value="MAJOR FACILITATOR SUPERFAMILY (MFS) PROFILE DOMAIN-CONTAINING PROTEIN"/>
    <property type="match status" value="1"/>
</dbReference>
<dbReference type="PROSITE" id="PS00217">
    <property type="entry name" value="SUGAR_TRANSPORT_2"/>
    <property type="match status" value="1"/>
</dbReference>
<accession>A0A6A6TXX5</accession>
<dbReference type="Gene3D" id="1.20.1250.20">
    <property type="entry name" value="MFS general substrate transporter like domains"/>
    <property type="match status" value="2"/>
</dbReference>
<reference evidence="10" key="1">
    <citation type="journal article" date="2020" name="Stud. Mycol.">
        <title>101 Dothideomycetes genomes: a test case for predicting lifestyles and emergence of pathogens.</title>
        <authorList>
            <person name="Haridas S."/>
            <person name="Albert R."/>
            <person name="Binder M."/>
            <person name="Bloem J."/>
            <person name="Labutti K."/>
            <person name="Salamov A."/>
            <person name="Andreopoulos B."/>
            <person name="Baker S."/>
            <person name="Barry K."/>
            <person name="Bills G."/>
            <person name="Bluhm B."/>
            <person name="Cannon C."/>
            <person name="Castanera R."/>
            <person name="Culley D."/>
            <person name="Daum C."/>
            <person name="Ezra D."/>
            <person name="Gonzalez J."/>
            <person name="Henrissat B."/>
            <person name="Kuo A."/>
            <person name="Liang C."/>
            <person name="Lipzen A."/>
            <person name="Lutzoni F."/>
            <person name="Magnuson J."/>
            <person name="Mondo S."/>
            <person name="Nolan M."/>
            <person name="Ohm R."/>
            <person name="Pangilinan J."/>
            <person name="Park H.-J."/>
            <person name="Ramirez L."/>
            <person name="Alfaro M."/>
            <person name="Sun H."/>
            <person name="Tritt A."/>
            <person name="Yoshinaga Y."/>
            <person name="Zwiers L.-H."/>
            <person name="Turgeon B."/>
            <person name="Goodwin S."/>
            <person name="Spatafora J."/>
            <person name="Crous P."/>
            <person name="Grigoriev I."/>
        </authorList>
    </citation>
    <scope>NUCLEOTIDE SEQUENCE</scope>
    <source>
        <strain evidence="10">CBS 115976</strain>
    </source>
</reference>
<dbReference type="PANTHER" id="PTHR48020">
    <property type="entry name" value="PROTON MYO-INOSITOL COTRANSPORTER"/>
    <property type="match status" value="1"/>
</dbReference>
<evidence type="ECO:0000313" key="10">
    <source>
        <dbReference type="EMBL" id="KAF2664939.1"/>
    </source>
</evidence>
<dbReference type="SUPFAM" id="SSF103473">
    <property type="entry name" value="MFS general substrate transporter"/>
    <property type="match status" value="1"/>
</dbReference>
<feature type="transmembrane region" description="Helical" evidence="8">
    <location>
        <begin position="572"/>
        <end position="592"/>
    </location>
</feature>
<evidence type="ECO:0000256" key="8">
    <source>
        <dbReference type="SAM" id="Phobius"/>
    </source>
</evidence>
<evidence type="ECO:0000256" key="5">
    <source>
        <dbReference type="ARBA" id="ARBA00022989"/>
    </source>
</evidence>
<sequence>MADPSVPPVNGLPVVRPQRRATVDTIGTVATGASIGRAARLSARRQRRHEREAARSLATQRLLEDNEGAIIDNPLIHLSDRELRERVQDLFNRWGFAKYAIDIDLFHRAAQVAQRPKHYASLGLPAEEERVFRLQKDATFWDETHIRIPIALCCIAAVVQGWTQSSANAANLYYPADLGMLDPSGNFSNGSKWLFEVQNAALFLSGALAGCWLSDPLNEWIYGRRGAIFIAACFTLTAVLGQAFCKTKWELLVFRIILGLGMGAKASVVPIYAAEVSPARLRGRLVINWQVFTAFGIFVSFTVNLVCARTKAWRIMFGSGIVPTLCLLTMVFACPESPRFLLKRGLYIEAYRSYLRLRGSPIAAAEEMITLDAQLQAAEAQLMGKRKAQSDEELANRPVPLTPLPHGTQQEEYDDYDDYYSDDEDDATTNGKNTSTTEIYDGPRGFRQRITAWWSRMWIGNEDLKGDNVARDPFVLQFRDTNYIKRVAHLVIHKRVARASLAAAVVMIAQQLCGINILAFYSSSLFGGDSSADIHNGVNDLKPLWYSWGFGITNFLFSFPAYFLVDRKGRRWLLLWTFPFMAICLLITALVIEDHQNVAYAFIIVFTALYSFGGGPIPFAYSAEVYPLTNREAGMSFAVFWNFLGAGLLLLLVPRLLPSKSSPAASARTLLGIFTGLCMLAWVFIFLFVPETKEKTLEEINYIFGVPTLRHCRYQLLEVAPYKMDQLVWRWIFPRRERVKKPYPLYRWYDENRAGGNQPVG</sequence>
<evidence type="ECO:0000256" key="6">
    <source>
        <dbReference type="ARBA" id="ARBA00023136"/>
    </source>
</evidence>
<keyword evidence="3" id="KW-0813">Transport</keyword>
<gene>
    <name evidence="10" type="ORF">BT63DRAFT_482841</name>
</gene>
<feature type="transmembrane region" description="Helical" evidence="8">
    <location>
        <begin position="545"/>
        <end position="565"/>
    </location>
</feature>
<evidence type="ECO:0000256" key="3">
    <source>
        <dbReference type="ARBA" id="ARBA00022448"/>
    </source>
</evidence>
<dbReference type="PRINTS" id="PR00171">
    <property type="entry name" value="SUGRTRNSPORT"/>
</dbReference>
<dbReference type="PROSITE" id="PS50850">
    <property type="entry name" value="MFS"/>
    <property type="match status" value="1"/>
</dbReference>
<dbReference type="OrthoDB" id="6339427at2759"/>
<dbReference type="GO" id="GO:0015798">
    <property type="term" value="P:myo-inositol transport"/>
    <property type="evidence" value="ECO:0007669"/>
    <property type="project" value="UniProtKB-ARBA"/>
</dbReference>
<name>A0A6A6TXX5_9PEZI</name>
<keyword evidence="11" id="KW-1185">Reference proteome</keyword>
<dbReference type="EMBL" id="MU004241">
    <property type="protein sequence ID" value="KAF2664939.1"/>
    <property type="molecule type" value="Genomic_DNA"/>
</dbReference>
<dbReference type="AlphaFoldDB" id="A0A6A6TXX5"/>
<feature type="region of interest" description="Disordered" evidence="7">
    <location>
        <begin position="387"/>
        <end position="415"/>
    </location>
</feature>
<feature type="region of interest" description="Disordered" evidence="7">
    <location>
        <begin position="421"/>
        <end position="440"/>
    </location>
</feature>
<feature type="transmembrane region" description="Helical" evidence="8">
    <location>
        <begin position="598"/>
        <end position="621"/>
    </location>
</feature>
<dbReference type="InterPro" id="IPR003663">
    <property type="entry name" value="Sugar/inositol_transpt"/>
</dbReference>
<feature type="transmembrane region" description="Helical" evidence="8">
    <location>
        <begin position="501"/>
        <end position="521"/>
    </location>
</feature>
<protein>
    <recommendedName>
        <fullName evidence="9">Major facilitator superfamily (MFS) profile domain-containing protein</fullName>
    </recommendedName>
</protein>
<feature type="transmembrane region" description="Helical" evidence="8">
    <location>
        <begin position="633"/>
        <end position="657"/>
    </location>
</feature>
<dbReference type="GO" id="GO:0022857">
    <property type="term" value="F:transmembrane transporter activity"/>
    <property type="evidence" value="ECO:0007669"/>
    <property type="project" value="InterPro"/>
</dbReference>
<feature type="transmembrane region" description="Helical" evidence="8">
    <location>
        <begin position="251"/>
        <end position="273"/>
    </location>
</feature>
<keyword evidence="6 8" id="KW-0472">Membrane</keyword>
<comment type="similarity">
    <text evidence="2">Belongs to the major facilitator superfamily. Sugar transporter (TC 2.A.1.1) family.</text>
</comment>
<keyword evidence="4 8" id="KW-0812">Transmembrane</keyword>
<dbReference type="GO" id="GO:0015791">
    <property type="term" value="P:polyol transmembrane transport"/>
    <property type="evidence" value="ECO:0007669"/>
    <property type="project" value="UniProtKB-ARBA"/>
</dbReference>
<dbReference type="InterPro" id="IPR020846">
    <property type="entry name" value="MFS_dom"/>
</dbReference>
<keyword evidence="5 8" id="KW-1133">Transmembrane helix</keyword>
<evidence type="ECO:0000256" key="7">
    <source>
        <dbReference type="SAM" id="MobiDB-lite"/>
    </source>
</evidence>
<feature type="domain" description="Major facilitator superfamily (MFS) profile" evidence="9">
    <location>
        <begin position="149"/>
        <end position="693"/>
    </location>
</feature>
<dbReference type="InterPro" id="IPR005828">
    <property type="entry name" value="MFS_sugar_transport-like"/>
</dbReference>
<evidence type="ECO:0000259" key="9">
    <source>
        <dbReference type="PROSITE" id="PS50850"/>
    </source>
</evidence>
<evidence type="ECO:0000256" key="4">
    <source>
        <dbReference type="ARBA" id="ARBA00022692"/>
    </source>
</evidence>
<evidence type="ECO:0000256" key="1">
    <source>
        <dbReference type="ARBA" id="ARBA00004141"/>
    </source>
</evidence>
<feature type="transmembrane region" description="Helical" evidence="8">
    <location>
        <begin position="669"/>
        <end position="689"/>
    </location>
</feature>
<evidence type="ECO:0000256" key="2">
    <source>
        <dbReference type="ARBA" id="ARBA00010992"/>
    </source>
</evidence>
<feature type="transmembrane region" description="Helical" evidence="8">
    <location>
        <begin position="285"/>
        <end position="306"/>
    </location>
</feature>
<dbReference type="InterPro" id="IPR036259">
    <property type="entry name" value="MFS_trans_sf"/>
</dbReference>
<feature type="transmembrane region" description="Helical" evidence="8">
    <location>
        <begin position="226"/>
        <end position="245"/>
    </location>
</feature>
<dbReference type="InterPro" id="IPR005829">
    <property type="entry name" value="Sugar_transporter_CS"/>
</dbReference>
<dbReference type="Pfam" id="PF00083">
    <property type="entry name" value="Sugar_tr"/>
    <property type="match status" value="2"/>
</dbReference>
<dbReference type="InterPro" id="IPR050814">
    <property type="entry name" value="Myo-inositol_Transporter"/>
</dbReference>
<proteinExistence type="inferred from homology"/>
<feature type="compositionally biased region" description="Polar residues" evidence="7">
    <location>
        <begin position="428"/>
        <end position="438"/>
    </location>
</feature>
<evidence type="ECO:0000313" key="11">
    <source>
        <dbReference type="Proteomes" id="UP000799302"/>
    </source>
</evidence>
<comment type="subcellular location">
    <subcellularLocation>
        <location evidence="1">Membrane</location>
        <topology evidence="1">Multi-pass membrane protein</topology>
    </subcellularLocation>
</comment>
<dbReference type="GO" id="GO:0016020">
    <property type="term" value="C:membrane"/>
    <property type="evidence" value="ECO:0007669"/>
    <property type="project" value="UniProtKB-SubCell"/>
</dbReference>
<dbReference type="Proteomes" id="UP000799302">
    <property type="component" value="Unassembled WGS sequence"/>
</dbReference>
<organism evidence="10 11">
    <name type="scientific">Microthyrium microscopicum</name>
    <dbReference type="NCBI Taxonomy" id="703497"/>
    <lineage>
        <taxon>Eukaryota</taxon>
        <taxon>Fungi</taxon>
        <taxon>Dikarya</taxon>
        <taxon>Ascomycota</taxon>
        <taxon>Pezizomycotina</taxon>
        <taxon>Dothideomycetes</taxon>
        <taxon>Dothideomycetes incertae sedis</taxon>
        <taxon>Microthyriales</taxon>
        <taxon>Microthyriaceae</taxon>
        <taxon>Microthyrium</taxon>
    </lineage>
</organism>